<protein>
    <recommendedName>
        <fullName evidence="3">RanBP2-type domain-containing protein</fullName>
    </recommendedName>
</protein>
<name>A0AAD9WH83_EUCGR</name>
<evidence type="ECO:0000313" key="2">
    <source>
        <dbReference type="Proteomes" id="UP000030711"/>
    </source>
</evidence>
<proteinExistence type="predicted"/>
<dbReference type="EMBL" id="MU850362">
    <property type="protein sequence ID" value="KAK2631259.1"/>
    <property type="molecule type" value="Genomic_DNA"/>
</dbReference>
<dbReference type="AlphaFoldDB" id="A0AAD9WH83"/>
<reference evidence="1 2" key="1">
    <citation type="journal article" date="2014" name="Nature">
        <title>The genome of Eucalyptus grandis.</title>
        <authorList>
            <person name="Myburg A.A."/>
            <person name="Grattapaglia D."/>
            <person name="Tuskan G.A."/>
            <person name="Hellsten U."/>
            <person name="Hayes R.D."/>
            <person name="Grimwood J."/>
            <person name="Jenkins J."/>
            <person name="Lindquist E."/>
            <person name="Tice H."/>
            <person name="Bauer D."/>
            <person name="Goodstein D.M."/>
            <person name="Dubchak I."/>
            <person name="Poliakov A."/>
            <person name="Mizrachi E."/>
            <person name="Kullan A.R."/>
            <person name="Hussey S.G."/>
            <person name="Pinard D."/>
            <person name="van der Merwe K."/>
            <person name="Singh P."/>
            <person name="van Jaarsveld I."/>
            <person name="Silva-Junior O.B."/>
            <person name="Togawa R.C."/>
            <person name="Pappas M.R."/>
            <person name="Faria D.A."/>
            <person name="Sansaloni C.P."/>
            <person name="Petroli C.D."/>
            <person name="Yang X."/>
            <person name="Ranjan P."/>
            <person name="Tschaplinski T.J."/>
            <person name="Ye C.Y."/>
            <person name="Li T."/>
            <person name="Sterck L."/>
            <person name="Vanneste K."/>
            <person name="Murat F."/>
            <person name="Soler M."/>
            <person name="Clemente H.S."/>
            <person name="Saidi N."/>
            <person name="Cassan-Wang H."/>
            <person name="Dunand C."/>
            <person name="Hefer C.A."/>
            <person name="Bornberg-Bauer E."/>
            <person name="Kersting A.R."/>
            <person name="Vining K."/>
            <person name="Amarasinghe V."/>
            <person name="Ranik M."/>
            <person name="Naithani S."/>
            <person name="Elser J."/>
            <person name="Boyd A.E."/>
            <person name="Liston A."/>
            <person name="Spatafora J.W."/>
            <person name="Dharmwardhana P."/>
            <person name="Raja R."/>
            <person name="Sullivan C."/>
            <person name="Romanel E."/>
            <person name="Alves-Ferreira M."/>
            <person name="Kulheim C."/>
            <person name="Foley W."/>
            <person name="Carocha V."/>
            <person name="Paiva J."/>
            <person name="Kudrna D."/>
            <person name="Brommonschenkel S.H."/>
            <person name="Pasquali G."/>
            <person name="Byrne M."/>
            <person name="Rigault P."/>
            <person name="Tibbits J."/>
            <person name="Spokevicius A."/>
            <person name="Jones R.C."/>
            <person name="Steane D.A."/>
            <person name="Vaillancourt R.E."/>
            <person name="Potts B.M."/>
            <person name="Joubert F."/>
            <person name="Barry K."/>
            <person name="Pappas G.J."/>
            <person name="Strauss S.H."/>
            <person name="Jaiswal P."/>
            <person name="Grima-Pettenati J."/>
            <person name="Salse J."/>
            <person name="Van de Peer Y."/>
            <person name="Rokhsar D.S."/>
            <person name="Schmutz J."/>
        </authorList>
    </citation>
    <scope>NUCLEOTIDE SEQUENCE [LARGE SCALE GENOMIC DNA]</scope>
    <source>
        <strain evidence="2">cv. BRASUZ1</strain>
        <tissue evidence="1">Leaf extractions</tissue>
    </source>
</reference>
<dbReference type="Proteomes" id="UP000030711">
    <property type="component" value="Unassembled WGS sequence"/>
</dbReference>
<evidence type="ECO:0008006" key="3">
    <source>
        <dbReference type="Google" id="ProtNLM"/>
    </source>
</evidence>
<sequence length="164" mass="18722">MTKTTHKGFGSGGMYGMPPMMDRYGWGFRWVRWHDLCEISLSLDVAAFSFSLFQIFCMSLFWHLFSQGPRPGFFPGDKLQKKGADATLDNDRTCPDCGNVYFSFRTVSNSEKNYMTFKTKMPESSWKCEQCSNVNYSLRTKCNKHDCGVDKPSEAKKSPPSNRG</sequence>
<dbReference type="InterPro" id="IPR036443">
    <property type="entry name" value="Znf_RanBP2_sf"/>
</dbReference>
<organism evidence="1 2">
    <name type="scientific">Eucalyptus grandis</name>
    <name type="common">Flooded gum</name>
    <dbReference type="NCBI Taxonomy" id="71139"/>
    <lineage>
        <taxon>Eukaryota</taxon>
        <taxon>Viridiplantae</taxon>
        <taxon>Streptophyta</taxon>
        <taxon>Embryophyta</taxon>
        <taxon>Tracheophyta</taxon>
        <taxon>Spermatophyta</taxon>
        <taxon>Magnoliopsida</taxon>
        <taxon>eudicotyledons</taxon>
        <taxon>Gunneridae</taxon>
        <taxon>Pentapetalae</taxon>
        <taxon>rosids</taxon>
        <taxon>malvids</taxon>
        <taxon>Myrtales</taxon>
        <taxon>Myrtaceae</taxon>
        <taxon>Myrtoideae</taxon>
        <taxon>Eucalypteae</taxon>
        <taxon>Eucalyptus</taxon>
    </lineage>
</organism>
<accession>A0AAD9WH83</accession>
<dbReference type="Gene3D" id="4.10.1060.10">
    <property type="entry name" value="Zinc finger, RanBP2-type"/>
    <property type="match status" value="1"/>
</dbReference>
<dbReference type="SUPFAM" id="SSF90209">
    <property type="entry name" value="Ran binding protein zinc finger-like"/>
    <property type="match status" value="1"/>
</dbReference>
<gene>
    <name evidence="1" type="ORF">EUGRSUZ_L03169</name>
</gene>
<comment type="caution">
    <text evidence="1">The sequence shown here is derived from an EMBL/GenBank/DDBJ whole genome shotgun (WGS) entry which is preliminary data.</text>
</comment>
<keyword evidence="2" id="KW-1185">Reference proteome</keyword>
<evidence type="ECO:0000313" key="1">
    <source>
        <dbReference type="EMBL" id="KAK2631259.1"/>
    </source>
</evidence>